<sequence length="307" mass="32708">MDGDERELDCAVIGGGPAGLTAALYLARYQLKVTVFDDGLSRAAAIPFSHNVPGFPEGIRGVDMLSRMRDHALRYGAHIAKTFVTGVSRIGSRFLVSVQGRQIEARAVMMATGVTDRRPKMPVALHDAAVSEGLLRYCPICDGYEVSDRKIAIIGAGSHAYSEALFLRSFTRDLWLVSPEGDFDLSKREISSLKQLGVQLVAGPMIDITLSGKSIRIAGAGGVFDYDAAYPALGCDNRSGLAKMVGAELTSDGCIKVDKHLRSTIPYLYAAGDTVAGLNQISSAVGQAAIAATAIRNDLSKQVLLCR</sequence>
<geneLocation type="plasmid" evidence="5 6">
    <name>p1</name>
</geneLocation>
<keyword evidence="6" id="KW-1185">Reference proteome</keyword>
<proteinExistence type="predicted"/>
<keyword evidence="2" id="KW-0285">Flavoprotein</keyword>
<protein>
    <recommendedName>
        <fullName evidence="1">Thioredoxin reductase</fullName>
    </recommendedName>
</protein>
<gene>
    <name evidence="5" type="ORF">D4A92_23530</name>
</gene>
<organism evidence="5 6">
    <name type="scientific">Rhizobium rosettiformans</name>
    <dbReference type="NCBI Taxonomy" id="1368430"/>
    <lineage>
        <taxon>Bacteria</taxon>
        <taxon>Pseudomonadati</taxon>
        <taxon>Pseudomonadota</taxon>
        <taxon>Alphaproteobacteria</taxon>
        <taxon>Hyphomicrobiales</taxon>
        <taxon>Rhizobiaceae</taxon>
        <taxon>Rhizobium/Agrobacterium group</taxon>
        <taxon>Rhizobium</taxon>
    </lineage>
</organism>
<evidence type="ECO:0000313" key="5">
    <source>
        <dbReference type="EMBL" id="QRF54478.1"/>
    </source>
</evidence>
<reference evidence="5 6" key="1">
    <citation type="submission" date="2018-09" db="EMBL/GenBank/DDBJ databases">
        <title>Rhizobium sp. MAE2-X.</title>
        <authorList>
            <person name="Lee Y."/>
            <person name="Jeon C.O."/>
        </authorList>
    </citation>
    <scope>NUCLEOTIDE SEQUENCE [LARGE SCALE GENOMIC DNA]</scope>
    <source>
        <strain evidence="5 6">MAE2-X</strain>
        <plasmid evidence="5 6">p1</plasmid>
    </source>
</reference>
<dbReference type="EMBL" id="CP032406">
    <property type="protein sequence ID" value="QRF54478.1"/>
    <property type="molecule type" value="Genomic_DNA"/>
</dbReference>
<dbReference type="PRINTS" id="PR00469">
    <property type="entry name" value="PNDRDTASEII"/>
</dbReference>
<keyword evidence="5" id="KW-0614">Plasmid</keyword>
<dbReference type="PRINTS" id="PR00368">
    <property type="entry name" value="FADPNR"/>
</dbReference>
<evidence type="ECO:0000256" key="3">
    <source>
        <dbReference type="ARBA" id="ARBA00023002"/>
    </source>
</evidence>
<dbReference type="PANTHER" id="PTHR48105">
    <property type="entry name" value="THIOREDOXIN REDUCTASE 1-RELATED-RELATED"/>
    <property type="match status" value="1"/>
</dbReference>
<dbReference type="Pfam" id="PF07992">
    <property type="entry name" value="Pyr_redox_2"/>
    <property type="match status" value="1"/>
</dbReference>
<accession>A0ABX7F1Z8</accession>
<name>A0ABX7F1Z8_9HYPH</name>
<dbReference type="RefSeq" id="WP_203020358.1">
    <property type="nucleotide sequence ID" value="NZ_CP032406.1"/>
</dbReference>
<evidence type="ECO:0000313" key="6">
    <source>
        <dbReference type="Proteomes" id="UP000596351"/>
    </source>
</evidence>
<keyword evidence="3" id="KW-0560">Oxidoreductase</keyword>
<dbReference type="Proteomes" id="UP000596351">
    <property type="component" value="Plasmid p1"/>
</dbReference>
<evidence type="ECO:0000259" key="4">
    <source>
        <dbReference type="Pfam" id="PF07992"/>
    </source>
</evidence>
<dbReference type="SUPFAM" id="SSF51905">
    <property type="entry name" value="FAD/NAD(P)-binding domain"/>
    <property type="match status" value="1"/>
</dbReference>
<feature type="domain" description="FAD/NAD(P)-binding" evidence="4">
    <location>
        <begin position="9"/>
        <end position="288"/>
    </location>
</feature>
<dbReference type="InterPro" id="IPR050097">
    <property type="entry name" value="Ferredoxin-NADP_redctase_2"/>
</dbReference>
<evidence type="ECO:0000256" key="1">
    <source>
        <dbReference type="ARBA" id="ARBA00018719"/>
    </source>
</evidence>
<dbReference type="InterPro" id="IPR036188">
    <property type="entry name" value="FAD/NAD-bd_sf"/>
</dbReference>
<evidence type="ECO:0000256" key="2">
    <source>
        <dbReference type="ARBA" id="ARBA00022630"/>
    </source>
</evidence>
<dbReference type="InterPro" id="IPR023753">
    <property type="entry name" value="FAD/NAD-binding_dom"/>
</dbReference>
<dbReference type="Gene3D" id="3.50.50.60">
    <property type="entry name" value="FAD/NAD(P)-binding domain"/>
    <property type="match status" value="2"/>
</dbReference>